<organism evidence="2 3">
    <name type="scientific">Haloplasma contractile SSD-17B</name>
    <dbReference type="NCBI Taxonomy" id="1033810"/>
    <lineage>
        <taxon>Bacteria</taxon>
        <taxon>Bacillati</taxon>
        <taxon>Mycoplasmatota</taxon>
        <taxon>Mollicutes</taxon>
        <taxon>Haloplasmatales</taxon>
        <taxon>Haloplasmataceae</taxon>
        <taxon>Haloplasma</taxon>
    </lineage>
</organism>
<evidence type="ECO:0000256" key="1">
    <source>
        <dbReference type="SAM" id="Phobius"/>
    </source>
</evidence>
<evidence type="ECO:0000313" key="3">
    <source>
        <dbReference type="Proteomes" id="UP000005707"/>
    </source>
</evidence>
<sequence length="70" mass="7345">MSNQQGNIGYGILGFCIPLVGLILFLVWKDEKPGDAKMAGVGALVSVIVGAFFYIISFVVGMASMSVFVG</sequence>
<dbReference type="Proteomes" id="UP000005707">
    <property type="component" value="Unassembled WGS sequence"/>
</dbReference>
<comment type="caution">
    <text evidence="2">The sequence shown here is derived from an EMBL/GenBank/DDBJ whole genome shotgun (WGS) entry which is preliminary data.</text>
</comment>
<proteinExistence type="predicted"/>
<feature type="transmembrane region" description="Helical" evidence="1">
    <location>
        <begin position="7"/>
        <end position="28"/>
    </location>
</feature>
<name>U2FK95_9MOLU</name>
<dbReference type="eggNOG" id="ENOG5032WXD">
    <property type="taxonomic scope" value="Bacteria"/>
</dbReference>
<accession>U2FK95</accession>
<dbReference type="AlphaFoldDB" id="U2FK95"/>
<dbReference type="RefSeq" id="WP_008826755.1">
    <property type="nucleotide sequence ID" value="NZ_AFNU02000002.1"/>
</dbReference>
<feature type="transmembrane region" description="Helical" evidence="1">
    <location>
        <begin position="40"/>
        <end position="69"/>
    </location>
</feature>
<dbReference type="EMBL" id="AFNU02000002">
    <property type="protein sequence ID" value="ERJ13235.1"/>
    <property type="molecule type" value="Genomic_DNA"/>
</dbReference>
<gene>
    <name evidence="2" type="ORF">HLPCO_000859</name>
</gene>
<dbReference type="OrthoDB" id="90521at2"/>
<keyword evidence="1" id="KW-1133">Transmembrane helix</keyword>
<dbReference type="InParanoid" id="U2FK95"/>
<reference evidence="2 3" key="2">
    <citation type="journal article" date="2013" name="PLoS ONE">
        <title>INDIGO - INtegrated Data Warehouse of MIcrobial GenOmes with Examples from the Red Sea Extremophiles.</title>
        <authorList>
            <person name="Alam I."/>
            <person name="Antunes A."/>
            <person name="Kamau A.A."/>
            <person name="Ba Alawi W."/>
            <person name="Kalkatawi M."/>
            <person name="Stingl U."/>
            <person name="Bajic V.B."/>
        </authorList>
    </citation>
    <scope>NUCLEOTIDE SEQUENCE [LARGE SCALE GENOMIC DNA]</scope>
    <source>
        <strain evidence="2 3">SSD-17B</strain>
    </source>
</reference>
<reference evidence="2 3" key="1">
    <citation type="journal article" date="2011" name="J. Bacteriol.">
        <title>Genome sequence of Haloplasma contractile, an unusual contractile bacterium from a deep-sea anoxic brine lake.</title>
        <authorList>
            <person name="Antunes A."/>
            <person name="Alam I."/>
            <person name="El Dorry H."/>
            <person name="Siam R."/>
            <person name="Robertson A."/>
            <person name="Bajic V.B."/>
            <person name="Stingl U."/>
        </authorList>
    </citation>
    <scope>NUCLEOTIDE SEQUENCE [LARGE SCALE GENOMIC DNA]</scope>
    <source>
        <strain evidence="2 3">SSD-17B</strain>
    </source>
</reference>
<protein>
    <submittedName>
        <fullName evidence="2">Uncharacterized protein</fullName>
    </submittedName>
</protein>
<keyword evidence="1" id="KW-0812">Transmembrane</keyword>
<evidence type="ECO:0000313" key="2">
    <source>
        <dbReference type="EMBL" id="ERJ13235.1"/>
    </source>
</evidence>
<keyword evidence="1" id="KW-0472">Membrane</keyword>
<dbReference type="STRING" id="1033810.HLPCO_000859"/>
<keyword evidence="3" id="KW-1185">Reference proteome</keyword>